<protein>
    <submittedName>
        <fullName evidence="1">Uncharacterized protein</fullName>
    </submittedName>
</protein>
<organism evidence="1 2">
    <name type="scientific">Lentibacillus amyloliquefaciens</name>
    <dbReference type="NCBI Taxonomy" id="1472767"/>
    <lineage>
        <taxon>Bacteria</taxon>
        <taxon>Bacillati</taxon>
        <taxon>Bacillota</taxon>
        <taxon>Bacilli</taxon>
        <taxon>Bacillales</taxon>
        <taxon>Bacillaceae</taxon>
        <taxon>Lentibacillus</taxon>
    </lineage>
</organism>
<dbReference type="KEGG" id="lao:AOX59_18740"/>
<dbReference type="EMBL" id="CP013862">
    <property type="protein sequence ID" value="ALX50437.1"/>
    <property type="molecule type" value="Genomic_DNA"/>
</dbReference>
<reference evidence="1 2" key="1">
    <citation type="submission" date="2016-01" db="EMBL/GenBank/DDBJ databases">
        <title>Complete genome sequence of strain Lentibacillus amyloliquefaciens LAM0015T isolated from saline sediment.</title>
        <authorList>
            <person name="Wang J.-L."/>
            <person name="He M.-X."/>
        </authorList>
    </citation>
    <scope>NUCLEOTIDE SEQUENCE [LARGE SCALE GENOMIC DNA]</scope>
    <source>
        <strain evidence="1 2">LAM0015</strain>
    </source>
</reference>
<dbReference type="AlphaFoldDB" id="A0A0U4FXF5"/>
<name>A0A0U4FXF5_9BACI</name>
<keyword evidence="2" id="KW-1185">Reference proteome</keyword>
<sequence length="86" mass="10166">MNNFIKLYDDQRFKGRQPYTALGFAAYAIFYKCHDDKWTQMDAVINHFEKDFAADVDKVFYKPSLALADENERKMKEAGHKQSDFM</sequence>
<evidence type="ECO:0000313" key="1">
    <source>
        <dbReference type="EMBL" id="ALX50437.1"/>
    </source>
</evidence>
<dbReference type="RefSeq" id="WP_068447954.1">
    <property type="nucleotide sequence ID" value="NZ_CP013862.1"/>
</dbReference>
<accession>A0A0U4FXF5</accession>
<proteinExistence type="predicted"/>
<evidence type="ECO:0000313" key="2">
    <source>
        <dbReference type="Proteomes" id="UP000050331"/>
    </source>
</evidence>
<gene>
    <name evidence="1" type="ORF">AOX59_18740</name>
</gene>
<dbReference type="STRING" id="1472767.AOX59_18740"/>
<dbReference type="Proteomes" id="UP000050331">
    <property type="component" value="Chromosome"/>
</dbReference>